<dbReference type="EMBL" id="CP123443">
    <property type="protein sequence ID" value="WGK69086.1"/>
    <property type="molecule type" value="Genomic_DNA"/>
</dbReference>
<accession>A0ABY8MGU8</accession>
<organism evidence="1 2">
    <name type="scientific">Candidatus Haliotispira prima</name>
    <dbReference type="NCBI Taxonomy" id="3034016"/>
    <lineage>
        <taxon>Bacteria</taxon>
        <taxon>Pseudomonadati</taxon>
        <taxon>Spirochaetota</taxon>
        <taxon>Spirochaetia</taxon>
        <taxon>Spirochaetales</taxon>
        <taxon>Spirochaetaceae</taxon>
        <taxon>Candidatus Haliotispira</taxon>
    </lineage>
</organism>
<name>A0ABY8MGU8_9SPIO</name>
<dbReference type="Proteomes" id="UP001228690">
    <property type="component" value="Chromosome"/>
</dbReference>
<reference evidence="1 2" key="1">
    <citation type="submission" date="2023-04" db="EMBL/GenBank/DDBJ databases">
        <title>Spirochaete genome identified in red abalone sample constitutes a novel genus.</title>
        <authorList>
            <person name="Sharma S.P."/>
            <person name="Purcell C.M."/>
            <person name="Hyde J.R."/>
            <person name="Severin A.J."/>
        </authorList>
    </citation>
    <scope>NUCLEOTIDE SEQUENCE [LARGE SCALE GENOMIC DNA]</scope>
    <source>
        <strain evidence="1 2">SP-2023</strain>
    </source>
</reference>
<proteinExistence type="predicted"/>
<protein>
    <recommendedName>
        <fullName evidence="3">Lipoprotein</fullName>
    </recommendedName>
</protein>
<evidence type="ECO:0008006" key="3">
    <source>
        <dbReference type="Google" id="ProtNLM"/>
    </source>
</evidence>
<evidence type="ECO:0000313" key="2">
    <source>
        <dbReference type="Proteomes" id="UP001228690"/>
    </source>
</evidence>
<keyword evidence="2" id="KW-1185">Reference proteome</keyword>
<sequence length="268" mass="29000">MSVLSVILLGCAPLTDTKNPDSSDPEPKSDISISKALYAPHFIHFEMTVNKTITADLEVGFLISTAAAVPQNPASKQGYISRTFSSSTPKRSLLLFMHDATAYTDTDVENTFESSDFLQADTKYYLHIFNGSLTTESQAFTTMSYETLNAAGSPIAALDGLVNTAVAGINGTIERKADEPAIFPAAIFGGGYTSSKIRQRGTDLMVCAYSTEICLPNLLGIKDYGHYQSDVDYYIMLIAPNAHTQSATWTLLAESTAIYTLQINTIAE</sequence>
<evidence type="ECO:0000313" key="1">
    <source>
        <dbReference type="EMBL" id="WGK69086.1"/>
    </source>
</evidence>
<dbReference type="RefSeq" id="WP_326927274.1">
    <property type="nucleotide sequence ID" value="NZ_CP123443.1"/>
</dbReference>
<gene>
    <name evidence="1" type="ORF">P0082_11475</name>
</gene>